<reference evidence="7 8" key="1">
    <citation type="submission" date="2019-01" db="EMBL/GenBank/DDBJ databases">
        <title>Draft genome sequences of three monokaryotic isolates of the white-rot basidiomycete fungus Dichomitus squalens.</title>
        <authorList>
            <consortium name="DOE Joint Genome Institute"/>
            <person name="Lopez S.C."/>
            <person name="Andreopoulos B."/>
            <person name="Pangilinan J."/>
            <person name="Lipzen A."/>
            <person name="Riley R."/>
            <person name="Ahrendt S."/>
            <person name="Ng V."/>
            <person name="Barry K."/>
            <person name="Daum C."/>
            <person name="Grigoriev I.V."/>
            <person name="Hilden K.S."/>
            <person name="Makela M.R."/>
            <person name="de Vries R.P."/>
        </authorList>
    </citation>
    <scope>NUCLEOTIDE SEQUENCE [LARGE SCALE GENOMIC DNA]</scope>
    <source>
        <strain evidence="7 8">CBS 464.89</strain>
    </source>
</reference>
<feature type="compositionally biased region" description="Pro residues" evidence="5">
    <location>
        <begin position="1449"/>
        <end position="1461"/>
    </location>
</feature>
<feature type="domain" description="ZZ-type" evidence="6">
    <location>
        <begin position="1035"/>
        <end position="1090"/>
    </location>
</feature>
<dbReference type="STRING" id="114155.A0A4Q9PL61"/>
<dbReference type="SUPFAM" id="SSF57850">
    <property type="entry name" value="RING/U-box"/>
    <property type="match status" value="6"/>
</dbReference>
<proteinExistence type="predicted"/>
<keyword evidence="1" id="KW-0479">Metal-binding</keyword>
<dbReference type="CDD" id="cd14947">
    <property type="entry name" value="NBR1_like"/>
    <property type="match status" value="1"/>
</dbReference>
<feature type="compositionally biased region" description="Pro residues" evidence="5">
    <location>
        <begin position="1211"/>
        <end position="1227"/>
    </location>
</feature>
<dbReference type="Proteomes" id="UP000292082">
    <property type="component" value="Unassembled WGS sequence"/>
</dbReference>
<feature type="domain" description="ZZ-type" evidence="6">
    <location>
        <begin position="972"/>
        <end position="1024"/>
    </location>
</feature>
<evidence type="ECO:0000256" key="4">
    <source>
        <dbReference type="PROSITE-ProRule" id="PRU00228"/>
    </source>
</evidence>
<feature type="compositionally biased region" description="Basic and acidic residues" evidence="5">
    <location>
        <begin position="451"/>
        <end position="463"/>
    </location>
</feature>
<feature type="domain" description="ZZ-type" evidence="6">
    <location>
        <begin position="634"/>
        <end position="690"/>
    </location>
</feature>
<name>A0A4Q9PL61_9APHY</name>
<feature type="domain" description="ZZ-type" evidence="6">
    <location>
        <begin position="708"/>
        <end position="764"/>
    </location>
</feature>
<organism evidence="7 8">
    <name type="scientific">Dichomitus squalens</name>
    <dbReference type="NCBI Taxonomy" id="114155"/>
    <lineage>
        <taxon>Eukaryota</taxon>
        <taxon>Fungi</taxon>
        <taxon>Dikarya</taxon>
        <taxon>Basidiomycota</taxon>
        <taxon>Agaricomycotina</taxon>
        <taxon>Agaricomycetes</taxon>
        <taxon>Polyporales</taxon>
        <taxon>Polyporaceae</taxon>
        <taxon>Dichomitus</taxon>
    </lineage>
</organism>
<feature type="region of interest" description="Disordered" evidence="5">
    <location>
        <begin position="1644"/>
        <end position="1695"/>
    </location>
</feature>
<dbReference type="EMBL" id="ML145179">
    <property type="protein sequence ID" value="TBU54923.1"/>
    <property type="molecule type" value="Genomic_DNA"/>
</dbReference>
<feature type="compositionally biased region" description="Pro residues" evidence="5">
    <location>
        <begin position="544"/>
        <end position="563"/>
    </location>
</feature>
<dbReference type="PANTHER" id="PTHR20930">
    <property type="entry name" value="OVARIAN CARCINOMA ANTIGEN CA125-RELATED"/>
    <property type="match status" value="1"/>
</dbReference>
<feature type="compositionally biased region" description="Low complexity" evidence="5">
    <location>
        <begin position="1321"/>
        <end position="1337"/>
    </location>
</feature>
<evidence type="ECO:0000256" key="1">
    <source>
        <dbReference type="ARBA" id="ARBA00022723"/>
    </source>
</evidence>
<dbReference type="Pfam" id="PF00569">
    <property type="entry name" value="ZZ"/>
    <property type="match status" value="6"/>
</dbReference>
<evidence type="ECO:0000259" key="6">
    <source>
        <dbReference type="PROSITE" id="PS50135"/>
    </source>
</evidence>
<dbReference type="InterPro" id="IPR043145">
    <property type="entry name" value="Znf_ZZ_sf"/>
</dbReference>
<feature type="region of interest" description="Disordered" evidence="5">
    <location>
        <begin position="165"/>
        <end position="223"/>
    </location>
</feature>
<dbReference type="PROSITE" id="PS50135">
    <property type="entry name" value="ZF_ZZ_2"/>
    <property type="match status" value="6"/>
</dbReference>
<evidence type="ECO:0000256" key="5">
    <source>
        <dbReference type="SAM" id="MobiDB-lite"/>
    </source>
</evidence>
<protein>
    <recommendedName>
        <fullName evidence="6">ZZ-type domain-containing protein</fullName>
    </recommendedName>
</protein>
<dbReference type="CDD" id="cd02249">
    <property type="entry name" value="ZZ"/>
    <property type="match status" value="2"/>
</dbReference>
<feature type="domain" description="ZZ-type" evidence="6">
    <location>
        <begin position="788"/>
        <end position="844"/>
    </location>
</feature>
<dbReference type="PROSITE" id="PS01357">
    <property type="entry name" value="ZF_ZZ_1"/>
    <property type="match status" value="2"/>
</dbReference>
<dbReference type="GO" id="GO:0008270">
    <property type="term" value="F:zinc ion binding"/>
    <property type="evidence" value="ECO:0007669"/>
    <property type="project" value="UniProtKB-KW"/>
</dbReference>
<accession>A0A4Q9PL61</accession>
<dbReference type="InterPro" id="IPR013783">
    <property type="entry name" value="Ig-like_fold"/>
</dbReference>
<keyword evidence="8" id="KW-1185">Reference proteome</keyword>
<feature type="compositionally biased region" description="Pro residues" evidence="5">
    <location>
        <begin position="591"/>
        <end position="600"/>
    </location>
</feature>
<evidence type="ECO:0000313" key="7">
    <source>
        <dbReference type="EMBL" id="TBU54923.1"/>
    </source>
</evidence>
<feature type="region of interest" description="Disordered" evidence="5">
    <location>
        <begin position="451"/>
        <end position="475"/>
    </location>
</feature>
<feature type="region of interest" description="Disordered" evidence="5">
    <location>
        <begin position="1296"/>
        <end position="1337"/>
    </location>
</feature>
<feature type="region of interest" description="Disordered" evidence="5">
    <location>
        <begin position="236"/>
        <end position="259"/>
    </location>
</feature>
<feature type="region of interest" description="Disordered" evidence="5">
    <location>
        <begin position="1449"/>
        <end position="1469"/>
    </location>
</feature>
<keyword evidence="3" id="KW-0862">Zinc</keyword>
<sequence>MAAFTVKATYRSETRKFSLPDSTFPTYDQLYSQLYRVFPISHSFYLSKLLFTPSPTSNARILIGKEVHSPEEYDRHVAPYRGGSWHGALLRFSVFDETPHKSSTVSPSDTLHDPFPSTPSSHSVASATTASTGASSPTVVGPAADSRLHLRGRQELVDRIRGHMNNRLSLHTMPPTPPASSRPTSMAESSSRPTSLASEPDGWRPLPIRPPSRGESAASTASVRTARPSLFDLLANAPSTQSVPRAVGTQPGADSDIVDLSSDNETISRHRDIRSRVDSTWKNDRPVSDALVLDDRSPSPRRPSIDDLSLPPRPHTFVAPPPPILFSRSSMFSLRAERGIAQTDGHVHKPAPTPRCAVTPPITLRTEAAQFAAQSAQPPQSESGERAKESRRRGRLTRMFMDETSPLLPKSKDEPCCSVSEAKAEVKVLMEKFKNDYERVMVKAFGEGWDRDNKASPKMEEAPLPRLPSPPTHLPVMPDLVNPRKAPRLNYYPPPLPVLPRRSLYSPPPLPPPPPPFVHSRPSLSSPSLPTLLPSSSSSWQRALPPPPPPCIIPSLPPPPPPFIRATPTVHQVSPKAEQSSMSPSSTISTPPLPPPPPNWIPSVAFNPTQDASQRNDVRPEIGREGRDNEETVHKNVRCDFCGRRDIRGIRYKCLQCPDFDWCSTCMASPEAWEAHAATHPFFPIHRKEDFLHFCYVKDRRDRRQLAHNGITCDGCQEKNIRGVRHKCLQCQDYDLCDKCVSSPKTRQGHDVTHVFFPIETPGDKDAYNKARKEASQPANAALSPATHVRVHCDGCEQYPIVGVRHKCLDCDDFDFCTSCISDPTKREEHDPSHSFFPMNKPSDYSKFDRIRANHRRTTVEPLRNDSGSAHVQTGGRLLHKNVFCDVCTVEIVGVRHKCLDCPDYDMCDECISTPHLREQHHAQHQFFAIEKPGEVVVHTVFSGDGEREPPRPAPVTPRVNIPRSEDVEPVVHNAMCDMCDSRIRGDRFKCLNCPDYDVCQSCYKITPEQHPDHGFVKISEPATLMIRNSANDPIHYASCNVCGSQIRGVRYKCVHESCDDFDLCQNCEAHPISVHPVHHPLLKLKTPGAVIPLVLRTQNVPPMPMNPSSPIRTPSPYGVDYAETPVPREPKVIDMESSFTNAPAHPPALPLPEFTPDLEVPVLPQVTPPTVENPSPRPYRRSLNPFSRFEHPSPESIMFASFPRHVSPMRPTPPSPERLVSPPPLSPISDVDFAPPRSPSPPRLVPVRSWEDMFGRAVPVVEIASVMPQFAQLVNLDDSIRATSPEPMPFLDERAQASADSEPSATAEHNEAEGTLEGISTPSDVTTSSASSKSVPKLGLVNSEWRELWPEMTSMFKHLLPPSPAEPSSTADPSPGNGFAISNAITNEPRSLEELNGPVVEESPLVGEPLLCRPLMPERSENRFTARRSLSDLINSMSPTVVAIPRVPSPESPISSPPSPVQDQVSLPPPTVPTSPVVAPIVSPFWDAIARLNPPLLAAFVSDSNIPVGQVFPPGAEFVKSWRMRNDGAVDWPETTELVFVAGDRMAPYTGAPTKFKIGTVKAGEEVELVSGEMKAPEVPGKYVSSWRLSDGNGNLFGQSVWVDITVAEMNEPSSDESLAASSVIMPRTAGQTVSARSSIEHQFSTSSMTVPSAPPSEIDSSVSLLDVSSSSSSDDEDYAVYEDSRSQFVPSPAADAQDVEYVMLFDSSSEDD</sequence>
<feature type="compositionally biased region" description="Low complexity" evidence="5">
    <location>
        <begin position="370"/>
        <end position="381"/>
    </location>
</feature>
<feature type="compositionally biased region" description="Low complexity" evidence="5">
    <location>
        <begin position="580"/>
        <end position="590"/>
    </location>
</feature>
<feature type="region of interest" description="Disordered" evidence="5">
    <location>
        <begin position="1205"/>
        <end position="1243"/>
    </location>
</feature>
<feature type="region of interest" description="Disordered" evidence="5">
    <location>
        <begin position="291"/>
        <end position="314"/>
    </location>
</feature>
<feature type="region of interest" description="Disordered" evidence="5">
    <location>
        <begin position="510"/>
        <end position="629"/>
    </location>
</feature>
<dbReference type="Gene3D" id="3.30.60.90">
    <property type="match status" value="6"/>
</dbReference>
<evidence type="ECO:0000256" key="3">
    <source>
        <dbReference type="ARBA" id="ARBA00022833"/>
    </source>
</evidence>
<dbReference type="Gene3D" id="2.60.40.10">
    <property type="entry name" value="Immunoglobulins"/>
    <property type="match status" value="1"/>
</dbReference>
<feature type="compositionally biased region" description="Low complexity" evidence="5">
    <location>
        <begin position="118"/>
        <end position="140"/>
    </location>
</feature>
<dbReference type="InterPro" id="IPR000433">
    <property type="entry name" value="Znf_ZZ"/>
</dbReference>
<feature type="region of interest" description="Disordered" evidence="5">
    <location>
        <begin position="101"/>
        <end position="147"/>
    </location>
</feature>
<feature type="compositionally biased region" description="Low complexity" evidence="5">
    <location>
        <begin position="518"/>
        <end position="539"/>
    </location>
</feature>
<dbReference type="Pfam" id="PF16158">
    <property type="entry name" value="N_BRCA1_IG"/>
    <property type="match status" value="1"/>
</dbReference>
<keyword evidence="2 4" id="KW-0863">Zinc-finger</keyword>
<feature type="region of interest" description="Disordered" evidence="5">
    <location>
        <begin position="1360"/>
        <end position="1384"/>
    </location>
</feature>
<feature type="region of interest" description="Disordered" evidence="5">
    <location>
        <begin position="370"/>
        <end position="394"/>
    </location>
</feature>
<dbReference type="InterPro" id="IPR032350">
    <property type="entry name" value="Nbr1_FW"/>
</dbReference>
<feature type="compositionally biased region" description="Low complexity" evidence="5">
    <location>
        <begin position="1658"/>
        <end position="1674"/>
    </location>
</feature>
<feature type="compositionally biased region" description="Polar residues" evidence="5">
    <location>
        <begin position="188"/>
        <end position="197"/>
    </location>
</feature>
<dbReference type="SMART" id="SM00291">
    <property type="entry name" value="ZnF_ZZ"/>
    <property type="match status" value="6"/>
</dbReference>
<feature type="domain" description="ZZ-type" evidence="6">
    <location>
        <begin position="880"/>
        <end position="935"/>
    </location>
</feature>
<evidence type="ECO:0000256" key="2">
    <source>
        <dbReference type="ARBA" id="ARBA00022771"/>
    </source>
</evidence>
<evidence type="ECO:0000313" key="8">
    <source>
        <dbReference type="Proteomes" id="UP000292082"/>
    </source>
</evidence>
<dbReference type="PANTHER" id="PTHR20930:SF0">
    <property type="entry name" value="PROTEIN ILRUN"/>
    <property type="match status" value="1"/>
</dbReference>
<feature type="compositionally biased region" description="Basic and acidic residues" evidence="5">
    <location>
        <begin position="614"/>
        <end position="629"/>
    </location>
</feature>
<gene>
    <name evidence="7" type="ORF">BD310DRAFT_857767</name>
</gene>
<feature type="region of interest" description="Disordered" evidence="5">
    <location>
        <begin position="1167"/>
        <end position="1188"/>
    </location>
</feature>
<dbReference type="CDD" id="cd02340">
    <property type="entry name" value="ZZ_NBR1_like"/>
    <property type="match status" value="4"/>
</dbReference>